<name>A0AAD9AHN6_9PEZI</name>
<accession>A0AAD9AHN6</accession>
<dbReference type="SUPFAM" id="SSF58022">
    <property type="entry name" value="XRCC4, C-terminal oligomerization domain"/>
    <property type="match status" value="1"/>
</dbReference>
<evidence type="ECO:0000313" key="4">
    <source>
        <dbReference type="EMBL" id="KAK1847535.1"/>
    </source>
</evidence>
<dbReference type="PANTHER" id="PTHR42067:SF1">
    <property type="entry name" value="MITOTIC APPARATUS PROTEIN P62"/>
    <property type="match status" value="1"/>
</dbReference>
<feature type="coiled-coil region" evidence="1">
    <location>
        <begin position="185"/>
        <end position="248"/>
    </location>
</feature>
<evidence type="ECO:0000256" key="1">
    <source>
        <dbReference type="SAM" id="Coils"/>
    </source>
</evidence>
<organism evidence="4 5">
    <name type="scientific">Colletotrichum chrysophilum</name>
    <dbReference type="NCBI Taxonomy" id="1836956"/>
    <lineage>
        <taxon>Eukaryota</taxon>
        <taxon>Fungi</taxon>
        <taxon>Dikarya</taxon>
        <taxon>Ascomycota</taxon>
        <taxon>Pezizomycotina</taxon>
        <taxon>Sordariomycetes</taxon>
        <taxon>Hypocreomycetidae</taxon>
        <taxon>Glomerellales</taxon>
        <taxon>Glomerellaceae</taxon>
        <taxon>Colletotrichum</taxon>
        <taxon>Colletotrichum gloeosporioides species complex</taxon>
    </lineage>
</organism>
<feature type="domain" description="XRCC4 coiled-coil" evidence="3">
    <location>
        <begin position="200"/>
        <end position="244"/>
    </location>
</feature>
<dbReference type="Proteomes" id="UP001243330">
    <property type="component" value="Unassembled WGS sequence"/>
</dbReference>
<dbReference type="InterPro" id="IPR014751">
    <property type="entry name" value="XRCC4-like_C"/>
</dbReference>
<gene>
    <name evidence="4" type="ORF">CCHR01_09814</name>
</gene>
<proteinExistence type="predicted"/>
<dbReference type="Gene3D" id="1.20.5.370">
    <property type="match status" value="1"/>
</dbReference>
<feature type="compositionally biased region" description="Acidic residues" evidence="2">
    <location>
        <begin position="328"/>
        <end position="344"/>
    </location>
</feature>
<keyword evidence="5" id="KW-1185">Reference proteome</keyword>
<comment type="caution">
    <text evidence="4">The sequence shown here is derived from an EMBL/GenBank/DDBJ whole genome shotgun (WGS) entry which is preliminary data.</text>
</comment>
<dbReference type="PANTHER" id="PTHR42067">
    <property type="entry name" value="YALI0C15378P"/>
    <property type="match status" value="1"/>
</dbReference>
<evidence type="ECO:0000259" key="3">
    <source>
        <dbReference type="Pfam" id="PF21924"/>
    </source>
</evidence>
<feature type="compositionally biased region" description="Basic residues" evidence="2">
    <location>
        <begin position="280"/>
        <end position="291"/>
    </location>
</feature>
<keyword evidence="1" id="KW-0175">Coiled coil</keyword>
<dbReference type="EMBL" id="JAQOWY010000199">
    <property type="protein sequence ID" value="KAK1847535.1"/>
    <property type="molecule type" value="Genomic_DNA"/>
</dbReference>
<feature type="compositionally biased region" description="Low complexity" evidence="2">
    <location>
        <begin position="248"/>
        <end position="261"/>
    </location>
</feature>
<feature type="compositionally biased region" description="Basic and acidic residues" evidence="2">
    <location>
        <begin position="305"/>
        <end position="320"/>
    </location>
</feature>
<evidence type="ECO:0000256" key="2">
    <source>
        <dbReference type="SAM" id="MobiDB-lite"/>
    </source>
</evidence>
<feature type="compositionally biased region" description="Basic and acidic residues" evidence="2">
    <location>
        <begin position="363"/>
        <end position="381"/>
    </location>
</feature>
<dbReference type="Pfam" id="PF21924">
    <property type="entry name" value="XRCC4_CC"/>
    <property type="match status" value="1"/>
</dbReference>
<dbReference type="InterPro" id="IPR053962">
    <property type="entry name" value="XRCC4_CC"/>
</dbReference>
<evidence type="ECO:0000313" key="5">
    <source>
        <dbReference type="Proteomes" id="UP001243330"/>
    </source>
</evidence>
<feature type="region of interest" description="Disordered" evidence="2">
    <location>
        <begin position="248"/>
        <end position="406"/>
    </location>
</feature>
<dbReference type="AlphaFoldDB" id="A0AAD9AHN6"/>
<reference evidence="4" key="1">
    <citation type="submission" date="2023-01" db="EMBL/GenBank/DDBJ databases">
        <title>Colletotrichum chrysophilum M932 genome sequence.</title>
        <authorList>
            <person name="Baroncelli R."/>
        </authorList>
    </citation>
    <scope>NUCLEOTIDE SEQUENCE</scope>
    <source>
        <strain evidence="4">M932</strain>
    </source>
</reference>
<sequence length="406" mass="44361">MASGHVLRFPRSDKEGAFVIVHVTPTRSKALDVKLVGTDGVEPYAVSCELHARHPALPGRRSPRPGWVGLGRRCFMRRTRSLPVANSRANKLFSAVRHDKVVSLRVKSSPCSDEEWVSVLTAVIRQEPLDDVEVVASVEDESSVTLTVRKKGKEFTQRLGAIELSHSPRELIELYDWCGLSAQTAGDAKEALAAATAKASKLEESVRELKAHLDELIAAKEAHEAELLEKFRDLLNEKKVKIRQQQKLLASAAPGKPAAPSVKEDPTQEQTSRGSGARRAAGKSRPTKRKVAPPPVQEDESASEEFERMDLDANAKRPAELSDQEQNTTEDDDATASEDEDEEPAAVPPVKRAPSKQPAPVKETPKPAAKDVPPPKRELPFARKKQAAAKAPPPPVDSETESDDEL</sequence>
<protein>
    <submittedName>
        <fullName evidence="4">Mitotic apparatus protein p62-like protein</fullName>
    </submittedName>
</protein>